<gene>
    <name evidence="12" type="primary">PSMC3IP</name>
    <name evidence="12" type="ORF">GGI19_003217</name>
</gene>
<evidence type="ECO:0000256" key="1">
    <source>
        <dbReference type="ARBA" id="ARBA00004123"/>
    </source>
</evidence>
<dbReference type="GO" id="GO:0010774">
    <property type="term" value="P:meiotic strand invasion involved in reciprocal meiotic recombination"/>
    <property type="evidence" value="ECO:0007669"/>
    <property type="project" value="TreeGrafter"/>
</dbReference>
<feature type="coiled-coil region" evidence="8">
    <location>
        <begin position="85"/>
        <end position="119"/>
    </location>
</feature>
<organism evidence="12 13">
    <name type="scientific">Coemansia pectinata</name>
    <dbReference type="NCBI Taxonomy" id="1052879"/>
    <lineage>
        <taxon>Eukaryota</taxon>
        <taxon>Fungi</taxon>
        <taxon>Fungi incertae sedis</taxon>
        <taxon>Zoopagomycota</taxon>
        <taxon>Kickxellomycotina</taxon>
        <taxon>Kickxellomycetes</taxon>
        <taxon>Kickxellales</taxon>
        <taxon>Kickxellaceae</taxon>
        <taxon>Coemansia</taxon>
    </lineage>
</organism>
<evidence type="ECO:0000313" key="12">
    <source>
        <dbReference type="EMBL" id="KAJ2753307.1"/>
    </source>
</evidence>
<keyword evidence="13" id="KW-1185">Reference proteome</keyword>
<dbReference type="EMBL" id="JANBUH010000202">
    <property type="protein sequence ID" value="KAJ2753307.1"/>
    <property type="molecule type" value="Genomic_DNA"/>
</dbReference>
<keyword evidence="7" id="KW-0469">Meiosis</keyword>
<feature type="region of interest" description="Disordered" evidence="9">
    <location>
        <begin position="1"/>
        <end position="20"/>
    </location>
</feature>
<dbReference type="Pfam" id="PF07106">
    <property type="entry name" value="WHD_TBPIP"/>
    <property type="match status" value="1"/>
</dbReference>
<dbReference type="PANTHER" id="PTHR15938">
    <property type="entry name" value="TBP-1 INTERACTING PROTEIN"/>
    <property type="match status" value="1"/>
</dbReference>
<evidence type="ECO:0000259" key="11">
    <source>
        <dbReference type="Pfam" id="PF18517"/>
    </source>
</evidence>
<dbReference type="Gene3D" id="1.10.10.10">
    <property type="entry name" value="Winged helix-like DNA-binding domain superfamily/Winged helix DNA-binding domain"/>
    <property type="match status" value="1"/>
</dbReference>
<evidence type="ECO:0000256" key="7">
    <source>
        <dbReference type="ARBA" id="ARBA00023254"/>
    </source>
</evidence>
<sequence length="218" mass="24321">MPPKKAKGGDSSEEQAVLAYLQKANRPYSANDISSQLHGQVSPAQAKKVLNSLADEEKIQRKDNGKQQIFFAIQASIDVPNIEEAEEEEDLIKERGEQVDKLKEENRALASRLQALTSALTDDQIRERIAKLAHEIKTNEERLTQLRSGEVISPEERKKIETEHAAMLKLWSSRKRIFKNISDTVAEGYPGKIKDLFEELGVEADESAGADPAILSSK</sequence>
<evidence type="ECO:0000259" key="10">
    <source>
        <dbReference type="Pfam" id="PF07106"/>
    </source>
</evidence>
<keyword evidence="6" id="KW-0539">Nucleus</keyword>
<protein>
    <recommendedName>
        <fullName evidence="3">Homologous-pairing protein 2 homolog</fullName>
    </recommendedName>
</protein>
<evidence type="ECO:0000256" key="6">
    <source>
        <dbReference type="ARBA" id="ARBA00023242"/>
    </source>
</evidence>
<comment type="caution">
    <text evidence="12">The sequence shown here is derived from an EMBL/GenBank/DDBJ whole genome shotgun (WGS) entry which is preliminary data.</text>
</comment>
<dbReference type="InterPro" id="IPR040661">
    <property type="entry name" value="LZ3wCH"/>
</dbReference>
<evidence type="ECO:0000256" key="2">
    <source>
        <dbReference type="ARBA" id="ARBA00007922"/>
    </source>
</evidence>
<dbReference type="GO" id="GO:0000794">
    <property type="term" value="C:condensed nuclear chromosome"/>
    <property type="evidence" value="ECO:0007669"/>
    <property type="project" value="TreeGrafter"/>
</dbReference>
<feature type="domain" description="Homologous-pairing protein 2 winged helix" evidence="10">
    <location>
        <begin position="14"/>
        <end position="72"/>
    </location>
</feature>
<dbReference type="GO" id="GO:0000709">
    <property type="term" value="P:meiotic joint molecule formation"/>
    <property type="evidence" value="ECO:0007669"/>
    <property type="project" value="TreeGrafter"/>
</dbReference>
<dbReference type="GO" id="GO:0120230">
    <property type="term" value="F:recombinase activator activity"/>
    <property type="evidence" value="ECO:0007669"/>
    <property type="project" value="TreeGrafter"/>
</dbReference>
<dbReference type="AlphaFoldDB" id="A0A9W8LBH1"/>
<dbReference type="PANTHER" id="PTHR15938:SF0">
    <property type="entry name" value="HOMOLOGOUS-PAIRING PROTEIN 2 HOMOLOG"/>
    <property type="match status" value="1"/>
</dbReference>
<dbReference type="GO" id="GO:0120231">
    <property type="term" value="C:DNA recombinase auxiliary factor complex"/>
    <property type="evidence" value="ECO:0007669"/>
    <property type="project" value="TreeGrafter"/>
</dbReference>
<dbReference type="InterPro" id="IPR036388">
    <property type="entry name" value="WH-like_DNA-bd_sf"/>
</dbReference>
<evidence type="ECO:0000256" key="5">
    <source>
        <dbReference type="ARBA" id="ARBA00023172"/>
    </source>
</evidence>
<evidence type="ECO:0000256" key="3">
    <source>
        <dbReference type="ARBA" id="ARBA00016093"/>
    </source>
</evidence>
<reference evidence="12" key="1">
    <citation type="submission" date="2022-07" db="EMBL/GenBank/DDBJ databases">
        <title>Phylogenomic reconstructions and comparative analyses of Kickxellomycotina fungi.</title>
        <authorList>
            <person name="Reynolds N.K."/>
            <person name="Stajich J.E."/>
            <person name="Barry K."/>
            <person name="Grigoriev I.V."/>
            <person name="Crous P."/>
            <person name="Smith M.E."/>
        </authorList>
    </citation>
    <scope>NUCLEOTIDE SEQUENCE</scope>
    <source>
        <strain evidence="12">BCRC 34297</strain>
    </source>
</reference>
<dbReference type="Pfam" id="PF18517">
    <property type="entry name" value="LZ3wCH"/>
    <property type="match status" value="1"/>
</dbReference>
<keyword evidence="5" id="KW-0233">DNA recombination</keyword>
<dbReference type="GO" id="GO:0007129">
    <property type="term" value="P:homologous chromosome pairing at meiosis"/>
    <property type="evidence" value="ECO:0007669"/>
    <property type="project" value="TreeGrafter"/>
</dbReference>
<evidence type="ECO:0000256" key="9">
    <source>
        <dbReference type="SAM" id="MobiDB-lite"/>
    </source>
</evidence>
<feature type="domain" description="Leucine zipper with capping helix" evidence="11">
    <location>
        <begin position="152"/>
        <end position="207"/>
    </location>
</feature>
<dbReference type="OrthoDB" id="272266at2759"/>
<keyword evidence="4 8" id="KW-0175">Coiled coil</keyword>
<evidence type="ECO:0000256" key="4">
    <source>
        <dbReference type="ARBA" id="ARBA00023054"/>
    </source>
</evidence>
<evidence type="ECO:0000256" key="8">
    <source>
        <dbReference type="SAM" id="Coils"/>
    </source>
</evidence>
<comment type="similarity">
    <text evidence="2">Belongs to the HOP2 family.</text>
</comment>
<dbReference type="GO" id="GO:0003690">
    <property type="term" value="F:double-stranded DNA binding"/>
    <property type="evidence" value="ECO:0007669"/>
    <property type="project" value="TreeGrafter"/>
</dbReference>
<proteinExistence type="inferred from homology"/>
<dbReference type="Proteomes" id="UP001140011">
    <property type="component" value="Unassembled WGS sequence"/>
</dbReference>
<name>A0A9W8LBH1_9FUNG</name>
<dbReference type="InterPro" id="IPR010776">
    <property type="entry name" value="Hop2_WH_dom"/>
</dbReference>
<accession>A0A9W8LBH1</accession>
<comment type="subcellular location">
    <subcellularLocation>
        <location evidence="1">Nucleus</location>
    </subcellularLocation>
</comment>
<evidence type="ECO:0000313" key="13">
    <source>
        <dbReference type="Proteomes" id="UP001140011"/>
    </source>
</evidence>